<keyword evidence="3" id="KW-1185">Reference proteome</keyword>
<organism evidence="2 3">
    <name type="scientific">Rhizopus azygosporus</name>
    <name type="common">Rhizopus microsporus var. azygosporus</name>
    <dbReference type="NCBI Taxonomy" id="86630"/>
    <lineage>
        <taxon>Eukaryota</taxon>
        <taxon>Fungi</taxon>
        <taxon>Fungi incertae sedis</taxon>
        <taxon>Mucoromycota</taxon>
        <taxon>Mucoromycotina</taxon>
        <taxon>Mucoromycetes</taxon>
        <taxon>Mucorales</taxon>
        <taxon>Mucorineae</taxon>
        <taxon>Rhizopodaceae</taxon>
        <taxon>Rhizopus</taxon>
    </lineage>
</organism>
<comment type="caution">
    <text evidence="2">The sequence shown here is derived from an EMBL/GenBank/DDBJ whole genome shotgun (WGS) entry which is preliminary data.</text>
</comment>
<evidence type="ECO:0000256" key="1">
    <source>
        <dbReference type="SAM" id="Coils"/>
    </source>
</evidence>
<dbReference type="EMBL" id="PJQL01002503">
    <property type="protein sequence ID" value="RCH83954.1"/>
    <property type="molecule type" value="Genomic_DNA"/>
</dbReference>
<sequence length="230" mass="25866">MDEEIVQRIANLVNVLASQQQNNQQLALDISKQILEVKQKAGTVKCLPEDQPNAIPSSVPPEQRDEVIDSLKSQLAKALSEQEAIRQQNQELEKERDALQNLVKEYENGLETVTNKLRAYANAAAEGEMRLRREFNALLEAEKGTSATLFTENILLQMQLTQLAKTLRVAFEAKSLDGCYEEKIAQLEQEKKNFMDVLGISAEESEPDGNRSPILHIPRTGGVIEEFFDE</sequence>
<keyword evidence="1" id="KW-0175">Coiled coil</keyword>
<proteinExistence type="predicted"/>
<dbReference type="OrthoDB" id="21214at2759"/>
<dbReference type="PANTHER" id="PTHR39472">
    <property type="entry name" value="EXPRESSED PROTEIN"/>
    <property type="match status" value="1"/>
</dbReference>
<dbReference type="AlphaFoldDB" id="A0A367J1Y9"/>
<dbReference type="Proteomes" id="UP000252139">
    <property type="component" value="Unassembled WGS sequence"/>
</dbReference>
<feature type="coiled-coil region" evidence="1">
    <location>
        <begin position="68"/>
        <end position="123"/>
    </location>
</feature>
<dbReference type="PANTHER" id="PTHR39472:SF1">
    <property type="entry name" value="EXPRESSED PROTEIN"/>
    <property type="match status" value="1"/>
</dbReference>
<evidence type="ECO:0000313" key="3">
    <source>
        <dbReference type="Proteomes" id="UP000252139"/>
    </source>
</evidence>
<protein>
    <submittedName>
        <fullName evidence="2">Uncharacterized protein</fullName>
    </submittedName>
</protein>
<gene>
    <name evidence="2" type="ORF">CU097_002007</name>
</gene>
<reference evidence="2 3" key="1">
    <citation type="journal article" date="2018" name="G3 (Bethesda)">
        <title>Phylogenetic and Phylogenomic Definition of Rhizopus Species.</title>
        <authorList>
            <person name="Gryganskyi A.P."/>
            <person name="Golan J."/>
            <person name="Dolatabadi S."/>
            <person name="Mondo S."/>
            <person name="Robb S."/>
            <person name="Idnurm A."/>
            <person name="Muszewska A."/>
            <person name="Steczkiewicz K."/>
            <person name="Masonjones S."/>
            <person name="Liao H.L."/>
            <person name="Gajdeczka M.T."/>
            <person name="Anike F."/>
            <person name="Vuek A."/>
            <person name="Anishchenko I.M."/>
            <person name="Voigt K."/>
            <person name="de Hoog G.S."/>
            <person name="Smith M.E."/>
            <person name="Heitman J."/>
            <person name="Vilgalys R."/>
            <person name="Stajich J.E."/>
        </authorList>
    </citation>
    <scope>NUCLEOTIDE SEQUENCE [LARGE SCALE GENOMIC DNA]</scope>
    <source>
        <strain evidence="2 3">CBS 357.93</strain>
    </source>
</reference>
<accession>A0A367J1Y9</accession>
<evidence type="ECO:0000313" key="2">
    <source>
        <dbReference type="EMBL" id="RCH83954.1"/>
    </source>
</evidence>
<name>A0A367J1Y9_RHIAZ</name>